<protein>
    <submittedName>
        <fullName evidence="1">Sec7-like domain is implicated in guanine nucleotide exchange function</fullName>
    </submittedName>
</protein>
<accession>A0ACB8QW76</accession>
<evidence type="ECO:0000313" key="2">
    <source>
        <dbReference type="Proteomes" id="UP000814128"/>
    </source>
</evidence>
<proteinExistence type="predicted"/>
<name>A0ACB8QW76_9AGAM</name>
<dbReference type="Proteomes" id="UP000814128">
    <property type="component" value="Unassembled WGS sequence"/>
</dbReference>
<organism evidence="1 2">
    <name type="scientific">Vararia minispora EC-137</name>
    <dbReference type="NCBI Taxonomy" id="1314806"/>
    <lineage>
        <taxon>Eukaryota</taxon>
        <taxon>Fungi</taxon>
        <taxon>Dikarya</taxon>
        <taxon>Basidiomycota</taxon>
        <taxon>Agaricomycotina</taxon>
        <taxon>Agaricomycetes</taxon>
        <taxon>Russulales</taxon>
        <taxon>Lachnocladiaceae</taxon>
        <taxon>Vararia</taxon>
    </lineage>
</organism>
<dbReference type="EMBL" id="MU273480">
    <property type="protein sequence ID" value="KAI0035768.1"/>
    <property type="molecule type" value="Genomic_DNA"/>
</dbReference>
<reference evidence="1" key="2">
    <citation type="journal article" date="2022" name="New Phytol.">
        <title>Evolutionary transition to the ectomycorrhizal habit in the genomes of a hyperdiverse lineage of mushroom-forming fungi.</title>
        <authorList>
            <person name="Looney B."/>
            <person name="Miyauchi S."/>
            <person name="Morin E."/>
            <person name="Drula E."/>
            <person name="Courty P.E."/>
            <person name="Kohler A."/>
            <person name="Kuo A."/>
            <person name="LaButti K."/>
            <person name="Pangilinan J."/>
            <person name="Lipzen A."/>
            <person name="Riley R."/>
            <person name="Andreopoulos W."/>
            <person name="He G."/>
            <person name="Johnson J."/>
            <person name="Nolan M."/>
            <person name="Tritt A."/>
            <person name="Barry K.W."/>
            <person name="Grigoriev I.V."/>
            <person name="Nagy L.G."/>
            <person name="Hibbett D."/>
            <person name="Henrissat B."/>
            <person name="Matheny P.B."/>
            <person name="Labbe J."/>
            <person name="Martin F.M."/>
        </authorList>
    </citation>
    <scope>NUCLEOTIDE SEQUENCE</scope>
    <source>
        <strain evidence="1">EC-137</strain>
    </source>
</reference>
<reference evidence="1" key="1">
    <citation type="submission" date="2021-02" db="EMBL/GenBank/DDBJ databases">
        <authorList>
            <consortium name="DOE Joint Genome Institute"/>
            <person name="Ahrendt S."/>
            <person name="Looney B.P."/>
            <person name="Miyauchi S."/>
            <person name="Morin E."/>
            <person name="Drula E."/>
            <person name="Courty P.E."/>
            <person name="Chicoki N."/>
            <person name="Fauchery L."/>
            <person name="Kohler A."/>
            <person name="Kuo A."/>
            <person name="Labutti K."/>
            <person name="Pangilinan J."/>
            <person name="Lipzen A."/>
            <person name="Riley R."/>
            <person name="Andreopoulos W."/>
            <person name="He G."/>
            <person name="Johnson J."/>
            <person name="Barry K.W."/>
            <person name="Grigoriev I.V."/>
            <person name="Nagy L."/>
            <person name="Hibbett D."/>
            <person name="Henrissat B."/>
            <person name="Matheny P.B."/>
            <person name="Labbe J."/>
            <person name="Martin F."/>
        </authorList>
    </citation>
    <scope>NUCLEOTIDE SEQUENCE</scope>
    <source>
        <strain evidence="1">EC-137</strain>
    </source>
</reference>
<comment type="caution">
    <text evidence="1">The sequence shown here is derived from an EMBL/GenBank/DDBJ whole genome shotgun (WGS) entry which is preliminary data.</text>
</comment>
<keyword evidence="2" id="KW-1185">Reference proteome</keyword>
<sequence>MSPAGVSGVIGTGPVAAKHVVYAEILSVTTVMRKNSRWSSSSQTYNTRDSALASNLGLRRAGPSGGPARNGTEEETLMSAFEELKRELRNVQDVQSMPLSSVLAPFLSIIRSPLSTGPIASAALSAIHAFFACGLIHPGAVAIDAALSDFSSSISHCKFEASDSSGDEVVLLRILTVVEDCMCGSVGKLLDDVEVCEMLETVLTTCVQMRLSETLRRSAELIMHALVRTVFSRIHSLYPEIEEKKLENAQDHASGQNDISMLPAPPSSSVPPSINPLTESQLAPVESAAPEPGTVAPAVEAPRSEYGAPSLVELLRVVINILDPNERIHTDSTRLLALGILNTIFEASGSRLGDFPSLRSMVLDHGCKYLFQLARSENPSIFYLALRTVSTMLNGMRTHLKLQQELFLAFTLDRLAPPSVGKTPKLGNTPMLGRASPRSGTPRMFSPLLEPVEETEVEKGSPMPNKPSVLPARGETRELLLETLCQISQHPGFMVELFINYDCDINSENIFERLIDMLTKSVYSEYYGDASFGSASSQYLCLDLLLAFVKHMVERTSAVSEAPDISSAEAIMRVKSQKQLIQTGISRFNVKPKTGLAFLEENGLIYHDITPEDVPEGIPKVTRALSLARFFKSSTRLDKKVLGEFISRPENVDVLKAFVGLFSFEGKAIADAMRELLESFRLPGESQQIERITETFAECYFASKPAEIRSQDAVHVLSYSVILLNTDLHNPQIRKRMTIEDYTRNLRGVNDGVDFTPEFLQAVYESIRKREIVLPEEHTGQLGFEFAWKELLMRSRQAGDLIITNSPAFDKEMFKVVWKPVITTITYAFMNFDDDYVIERSIAGFRQCASLAGHFHLPDVFDYVVISLSQATSLLSDSLITEVPVYPMVEAEGQSITVSSLAVKFGANLKGQLAAVVLFNIMNRNGNAIREGWTQVFEIFQNLFIHSLLPTRLLQMEDFLGGVSMIPLRGNTSQAPRPAPRSDGLLSTLSSYLMTPYSAQEPVVPHATEADVESTLCALDCINTCQLEELYSQIKQLDSEPLVAALRSLEALAYERTVARLRQEEDEPAGDGQLTALDAPLTVLSYDPASVFLLETMVSIVCQTPQHIEELWPVVFEHVSALLNSSTRYSILLIERAVVALLRICLILATKSALRDQIYISLDLLGGLPSAISNSVAEQIISGVALIVQTRREVISSQTEWSLLLALVRATIGHLEAARASFALIKQLVEDSDSITVDSALPLIAVLDDFATAAGLIAEAESQQRQQRRRAKAEASNSPAIERGRLAVDLLFEVMKVLPRITEPASERWHQLALPILMALSAHAASAAADVRQAALSQLSRALLGPLVPPSRALDVPALFARVLYPLLDALLHAPASHDATEARVRAAGLTCKVFMRFEIGDESADPAEALDVWVRILEFLDALLRADRTDAMAEAVPESLKNVMLVMHADGLLARPPAEGEEDARTTNQRALWNATHERLQGVLPGFLEQVLPPPPPPPPPVEPPKAEKPEETAVPA</sequence>
<gene>
    <name evidence="1" type="ORF">K488DRAFT_82801</name>
</gene>
<evidence type="ECO:0000313" key="1">
    <source>
        <dbReference type="EMBL" id="KAI0035768.1"/>
    </source>
</evidence>